<dbReference type="Proteomes" id="UP000261212">
    <property type="component" value="Unassembled WGS sequence"/>
</dbReference>
<protein>
    <submittedName>
        <fullName evidence="1">DUF3842 family protein</fullName>
    </submittedName>
</protein>
<proteinExistence type="predicted"/>
<name>A0A3E3DZ88_9FIRM</name>
<organism evidence="1 2">
    <name type="scientific">Anaerofustis stercorihominis</name>
    <dbReference type="NCBI Taxonomy" id="214853"/>
    <lineage>
        <taxon>Bacteria</taxon>
        <taxon>Bacillati</taxon>
        <taxon>Bacillota</taxon>
        <taxon>Clostridia</taxon>
        <taxon>Eubacteriales</taxon>
        <taxon>Eubacteriaceae</taxon>
        <taxon>Anaerofustis</taxon>
    </lineage>
</organism>
<dbReference type="AlphaFoldDB" id="A0A3E3DZ88"/>
<evidence type="ECO:0000313" key="2">
    <source>
        <dbReference type="Proteomes" id="UP000261212"/>
    </source>
</evidence>
<gene>
    <name evidence="1" type="ORF">DW687_07530</name>
</gene>
<sequence length="139" mass="14823">MLVMVVDGKGGGIGVSLIEKILECDLDVDIIGIGTNSVAMSGMNKLGVDCASGENPVVYNAGRADFILGPMGILTANSMFGEITPKMAYAISESEAKKILIPMNKCNVITVGVINKSINEYIEEAIDILKEEIEKKKSR</sequence>
<dbReference type="InterPro" id="IPR024208">
    <property type="entry name" value="DUF3842"/>
</dbReference>
<reference evidence="1 2" key="1">
    <citation type="submission" date="2018-08" db="EMBL/GenBank/DDBJ databases">
        <title>A genome reference for cultivated species of the human gut microbiota.</title>
        <authorList>
            <person name="Zou Y."/>
            <person name="Xue W."/>
            <person name="Luo G."/>
        </authorList>
    </citation>
    <scope>NUCLEOTIDE SEQUENCE [LARGE SCALE GENOMIC DNA]</scope>
    <source>
        <strain evidence="1 2">AM25-6</strain>
    </source>
</reference>
<accession>A0A3E3DZ88</accession>
<evidence type="ECO:0000313" key="1">
    <source>
        <dbReference type="EMBL" id="RGD74600.1"/>
    </source>
</evidence>
<dbReference type="RefSeq" id="WP_117532285.1">
    <property type="nucleotide sequence ID" value="NZ_QUSM01000003.1"/>
</dbReference>
<dbReference type="EMBL" id="QUSM01000003">
    <property type="protein sequence ID" value="RGD74600.1"/>
    <property type="molecule type" value="Genomic_DNA"/>
</dbReference>
<comment type="caution">
    <text evidence="1">The sequence shown here is derived from an EMBL/GenBank/DDBJ whole genome shotgun (WGS) entry which is preliminary data.</text>
</comment>
<dbReference type="Pfam" id="PF12953">
    <property type="entry name" value="DUF3842"/>
    <property type="match status" value="1"/>
</dbReference>